<proteinExistence type="predicted"/>
<dbReference type="Pfam" id="PF08239">
    <property type="entry name" value="SH3_3"/>
    <property type="match status" value="1"/>
</dbReference>
<dbReference type="EMBL" id="CP140152">
    <property type="protein sequence ID" value="WQH06546.1"/>
    <property type="molecule type" value="Genomic_DNA"/>
</dbReference>
<keyword evidence="2" id="KW-0812">Transmembrane</keyword>
<dbReference type="InterPro" id="IPR003646">
    <property type="entry name" value="SH3-like_bac-type"/>
</dbReference>
<keyword evidence="5" id="KW-1185">Reference proteome</keyword>
<accession>A0ABZ0Y3T7</accession>
<evidence type="ECO:0000313" key="4">
    <source>
        <dbReference type="EMBL" id="WQH06546.1"/>
    </source>
</evidence>
<protein>
    <submittedName>
        <fullName evidence="4">SH3 domain-containing protein</fullName>
    </submittedName>
</protein>
<feature type="compositionally biased region" description="Basic and acidic residues" evidence="1">
    <location>
        <begin position="123"/>
        <end position="136"/>
    </location>
</feature>
<dbReference type="RefSeq" id="WP_026637409.1">
    <property type="nucleotide sequence ID" value="NZ_CP140152.1"/>
</dbReference>
<reference evidence="4 5" key="1">
    <citation type="submission" date="2023-11" db="EMBL/GenBank/DDBJ databases">
        <title>MicrobeMod: A computational toolkit for identifying prokaryotic methylation and restriction-modification with nanopore sequencing.</title>
        <authorList>
            <person name="Crits-Christoph A."/>
            <person name="Kang S.C."/>
            <person name="Lee H."/>
            <person name="Ostrov N."/>
        </authorList>
    </citation>
    <scope>NUCLEOTIDE SEQUENCE [LARGE SCALE GENOMIC DNA]</scope>
    <source>
        <strain evidence="4 5">ATCC 25935</strain>
    </source>
</reference>
<evidence type="ECO:0000259" key="3">
    <source>
        <dbReference type="Pfam" id="PF08239"/>
    </source>
</evidence>
<feature type="transmembrane region" description="Helical" evidence="2">
    <location>
        <begin position="76"/>
        <end position="97"/>
    </location>
</feature>
<feature type="region of interest" description="Disordered" evidence="1">
    <location>
        <begin position="102"/>
        <end position="136"/>
    </location>
</feature>
<dbReference type="Gene3D" id="2.30.30.40">
    <property type="entry name" value="SH3 Domains"/>
    <property type="match status" value="1"/>
</dbReference>
<feature type="transmembrane region" description="Helical" evidence="2">
    <location>
        <begin position="6"/>
        <end position="27"/>
    </location>
</feature>
<keyword evidence="2" id="KW-1133">Transmembrane helix</keyword>
<sequence length="205" mass="21197">MHTATLYTAGAFAAGLALTWSLCAWLTPHSWWRRPNLRALGLSAAGAWGFGSLILAAAPVVALPVMALPAMPLSELALPMAGLPVAAAPVPVSPVAAASTVRQRSASTAPTSGMAAGPSSARRGAETGVREPGRPFQVHRDLNLRASAGVDAPRLLTVPAGATVLATGQRHGDWWQVTASVNGQQSTGWASSLWLRRSDEAARPE</sequence>
<evidence type="ECO:0000313" key="5">
    <source>
        <dbReference type="Proteomes" id="UP001326110"/>
    </source>
</evidence>
<dbReference type="GeneID" id="43164212"/>
<name>A0ABZ0Y3T7_9BURK</name>
<evidence type="ECO:0000256" key="1">
    <source>
        <dbReference type="SAM" id="MobiDB-lite"/>
    </source>
</evidence>
<dbReference type="Proteomes" id="UP001326110">
    <property type="component" value="Chromosome"/>
</dbReference>
<feature type="compositionally biased region" description="Polar residues" evidence="1">
    <location>
        <begin position="102"/>
        <end position="111"/>
    </location>
</feature>
<gene>
    <name evidence="4" type="ORF">SR858_09540</name>
</gene>
<organism evidence="4 5">
    <name type="scientific">Duganella zoogloeoides</name>
    <dbReference type="NCBI Taxonomy" id="75659"/>
    <lineage>
        <taxon>Bacteria</taxon>
        <taxon>Pseudomonadati</taxon>
        <taxon>Pseudomonadota</taxon>
        <taxon>Betaproteobacteria</taxon>
        <taxon>Burkholderiales</taxon>
        <taxon>Oxalobacteraceae</taxon>
        <taxon>Telluria group</taxon>
        <taxon>Duganella</taxon>
    </lineage>
</organism>
<keyword evidence="2" id="KW-0472">Membrane</keyword>
<evidence type="ECO:0000256" key="2">
    <source>
        <dbReference type="SAM" id="Phobius"/>
    </source>
</evidence>
<feature type="domain" description="SH3b" evidence="3">
    <location>
        <begin position="141"/>
        <end position="195"/>
    </location>
</feature>
<feature type="transmembrane region" description="Helical" evidence="2">
    <location>
        <begin position="39"/>
        <end position="64"/>
    </location>
</feature>